<protein>
    <submittedName>
        <fullName evidence="1">Uncharacterized protein</fullName>
    </submittedName>
</protein>
<reference evidence="1 2" key="1">
    <citation type="submission" date="2014-02" db="EMBL/GenBank/DDBJ databases">
        <title>The genome sequence of Colletotrichum salicis CBS 607.94.</title>
        <authorList>
            <person name="Baroncelli R."/>
            <person name="Thon M.R."/>
        </authorList>
    </citation>
    <scope>NUCLEOTIDE SEQUENCE [LARGE SCALE GENOMIC DNA]</scope>
    <source>
        <strain evidence="1 2">CBS 607.94</strain>
    </source>
</reference>
<accession>A0A135UGZ2</accession>
<evidence type="ECO:0000313" key="1">
    <source>
        <dbReference type="EMBL" id="KXH59626.1"/>
    </source>
</evidence>
<proteinExistence type="predicted"/>
<dbReference type="EMBL" id="JFFI01001482">
    <property type="protein sequence ID" value="KXH59626.1"/>
    <property type="molecule type" value="Genomic_DNA"/>
</dbReference>
<keyword evidence="2" id="KW-1185">Reference proteome</keyword>
<sequence>MTDFMWRQVPIEETQLGLRQLTQIADEDKMQDIFAKFLTAPTELPDEKASAAKILCQILGIEDLIATNQRKPYEVWCASNAIMREAEGDDERTWFLAHRIPRGREVSEEAAVMREEVKNLAASEPKLSQLVSNYYKLCDMSEEAVGANQCERK</sequence>
<gene>
    <name evidence="1" type="ORF">CSAL01_04177</name>
</gene>
<name>A0A135UGZ2_9PEZI</name>
<organism evidence="1 2">
    <name type="scientific">Colletotrichum salicis</name>
    <dbReference type="NCBI Taxonomy" id="1209931"/>
    <lineage>
        <taxon>Eukaryota</taxon>
        <taxon>Fungi</taxon>
        <taxon>Dikarya</taxon>
        <taxon>Ascomycota</taxon>
        <taxon>Pezizomycotina</taxon>
        <taxon>Sordariomycetes</taxon>
        <taxon>Hypocreomycetidae</taxon>
        <taxon>Glomerellales</taxon>
        <taxon>Glomerellaceae</taxon>
        <taxon>Colletotrichum</taxon>
        <taxon>Colletotrichum acutatum species complex</taxon>
    </lineage>
</organism>
<evidence type="ECO:0000313" key="2">
    <source>
        <dbReference type="Proteomes" id="UP000070121"/>
    </source>
</evidence>
<comment type="caution">
    <text evidence="1">The sequence shown here is derived from an EMBL/GenBank/DDBJ whole genome shotgun (WGS) entry which is preliminary data.</text>
</comment>
<dbReference type="AlphaFoldDB" id="A0A135UGZ2"/>
<dbReference type="OrthoDB" id="4826883at2759"/>
<dbReference type="Proteomes" id="UP000070121">
    <property type="component" value="Unassembled WGS sequence"/>
</dbReference>